<organism evidence="1 2">
    <name type="scientific">Pontibacter aydingkolensis</name>
    <dbReference type="NCBI Taxonomy" id="1911536"/>
    <lineage>
        <taxon>Bacteria</taxon>
        <taxon>Pseudomonadati</taxon>
        <taxon>Bacteroidota</taxon>
        <taxon>Cytophagia</taxon>
        <taxon>Cytophagales</taxon>
        <taxon>Hymenobacteraceae</taxon>
        <taxon>Pontibacter</taxon>
    </lineage>
</organism>
<accession>A0ABS7D1M8</accession>
<dbReference type="RefSeq" id="WP_219879234.1">
    <property type="nucleotide sequence ID" value="NZ_JAHYXK010000041.1"/>
</dbReference>
<protein>
    <submittedName>
        <fullName evidence="1">UPF0236 family protein</fullName>
    </submittedName>
</protein>
<proteinExistence type="predicted"/>
<sequence length="157" mass="18508">MIRQNFNHRNPEGNYVPVNYYVSEYNSPNELKNRRLYQVESGGDVLLQTEEFFYENGLMVKVEVKGQNEQSNKTYFLEYDNKNNPFSETQFGYFEKYGYPYKHNVTKTSALDYKGQVIADASHTISYTYNQQGYPLTLTGLSQSNRRWDVAYTYNCK</sequence>
<evidence type="ECO:0000313" key="1">
    <source>
        <dbReference type="EMBL" id="MBW7469362.1"/>
    </source>
</evidence>
<reference evidence="1 2" key="1">
    <citation type="journal article" date="2016" name="Int. J. Syst. Evol. Microbiol.">
        <title>Pontibacter aydingkolensis sp. nov., isolated from soil of a salt lake.</title>
        <authorList>
            <person name="Osman G."/>
            <person name="Zhang T."/>
            <person name="Lou K."/>
            <person name="Gao Y."/>
            <person name="Chang W."/>
            <person name="Lin Q."/>
            <person name="Yang H.M."/>
            <person name="Huo X.D."/>
            <person name="Wang N."/>
        </authorList>
    </citation>
    <scope>NUCLEOTIDE SEQUENCE [LARGE SCALE GENOMIC DNA]</scope>
    <source>
        <strain evidence="1 2">KACC 19255</strain>
    </source>
</reference>
<gene>
    <name evidence="1" type="ORF">K0O23_20020</name>
</gene>
<evidence type="ECO:0000313" key="2">
    <source>
        <dbReference type="Proteomes" id="UP000813018"/>
    </source>
</evidence>
<dbReference type="Proteomes" id="UP000813018">
    <property type="component" value="Unassembled WGS sequence"/>
</dbReference>
<keyword evidence="2" id="KW-1185">Reference proteome</keyword>
<name>A0ABS7D1M8_9BACT</name>
<dbReference type="EMBL" id="JAHYXK010000041">
    <property type="protein sequence ID" value="MBW7469362.1"/>
    <property type="molecule type" value="Genomic_DNA"/>
</dbReference>
<comment type="caution">
    <text evidence="1">The sequence shown here is derived from an EMBL/GenBank/DDBJ whole genome shotgun (WGS) entry which is preliminary data.</text>
</comment>